<dbReference type="EMBL" id="KN846984">
    <property type="protein sequence ID" value="KIW95146.1"/>
    <property type="molecule type" value="Genomic_DNA"/>
</dbReference>
<name>A0A0D2EYU8_CLAB1</name>
<sequence>MAISSETIVGIIALLVMCGPTLPFLWRYLRRNKRLPFTAIGLTATPHANDITPAQQPQQQQWLLYLPFARLPLSATSAETHSSSMRLEYARSEWEHHHAQLSALENGTLYTAVRTKLVSLSLPPYPEQLMVGD</sequence>
<keyword evidence="1" id="KW-0472">Membrane</keyword>
<accession>A0A0D2EYU8</accession>
<dbReference type="Proteomes" id="UP000053789">
    <property type="component" value="Unassembled WGS sequence"/>
</dbReference>
<dbReference type="RefSeq" id="XP_016621815.1">
    <property type="nucleotide sequence ID" value="XM_016761477.1"/>
</dbReference>
<dbReference type="OrthoDB" id="4146733at2759"/>
<dbReference type="AlphaFoldDB" id="A0A0D2EYU8"/>
<organism evidence="2 3">
    <name type="scientific">Cladophialophora bantiana (strain ATCC 10958 / CBS 173.52 / CDC B-1940 / NIH 8579)</name>
    <name type="common">Xylohypha bantiana</name>
    <dbReference type="NCBI Taxonomy" id="1442370"/>
    <lineage>
        <taxon>Eukaryota</taxon>
        <taxon>Fungi</taxon>
        <taxon>Dikarya</taxon>
        <taxon>Ascomycota</taxon>
        <taxon>Pezizomycotina</taxon>
        <taxon>Eurotiomycetes</taxon>
        <taxon>Chaetothyriomycetidae</taxon>
        <taxon>Chaetothyriales</taxon>
        <taxon>Herpotrichiellaceae</taxon>
        <taxon>Cladophialophora</taxon>
    </lineage>
</organism>
<dbReference type="VEuPathDB" id="FungiDB:Z519_03730"/>
<evidence type="ECO:0000313" key="2">
    <source>
        <dbReference type="EMBL" id="KIW95146.1"/>
    </source>
</evidence>
<protein>
    <submittedName>
        <fullName evidence="2">Uncharacterized protein</fullName>
    </submittedName>
</protein>
<dbReference type="GeneID" id="27696658"/>
<dbReference type="HOGENOM" id="CLU_2049435_0_0_1"/>
<keyword evidence="1" id="KW-1133">Transmembrane helix</keyword>
<feature type="transmembrane region" description="Helical" evidence="1">
    <location>
        <begin position="6"/>
        <end position="26"/>
    </location>
</feature>
<reference evidence="2" key="1">
    <citation type="submission" date="2015-01" db="EMBL/GenBank/DDBJ databases">
        <title>The Genome Sequence of Cladophialophora bantiana CBS 173.52.</title>
        <authorList>
            <consortium name="The Broad Institute Genomics Platform"/>
            <person name="Cuomo C."/>
            <person name="de Hoog S."/>
            <person name="Gorbushina A."/>
            <person name="Stielow B."/>
            <person name="Teixiera M."/>
            <person name="Abouelleil A."/>
            <person name="Chapman S.B."/>
            <person name="Priest M."/>
            <person name="Young S.K."/>
            <person name="Wortman J."/>
            <person name="Nusbaum C."/>
            <person name="Birren B."/>
        </authorList>
    </citation>
    <scope>NUCLEOTIDE SEQUENCE [LARGE SCALE GENOMIC DNA]</scope>
    <source>
        <strain evidence="2">CBS 173.52</strain>
    </source>
</reference>
<gene>
    <name evidence="2" type="ORF">Z519_03730</name>
</gene>
<keyword evidence="3" id="KW-1185">Reference proteome</keyword>
<evidence type="ECO:0000256" key="1">
    <source>
        <dbReference type="SAM" id="Phobius"/>
    </source>
</evidence>
<keyword evidence="1" id="KW-0812">Transmembrane</keyword>
<proteinExistence type="predicted"/>
<evidence type="ECO:0000313" key="3">
    <source>
        <dbReference type="Proteomes" id="UP000053789"/>
    </source>
</evidence>